<dbReference type="EMBL" id="QNQT01000001">
    <property type="protein sequence ID" value="RDU38790.1"/>
    <property type="molecule type" value="Genomic_DNA"/>
</dbReference>
<evidence type="ECO:0000256" key="1">
    <source>
        <dbReference type="SAM" id="MobiDB-lite"/>
    </source>
</evidence>
<dbReference type="AlphaFoldDB" id="A0A3D8GWG3"/>
<feature type="domain" description="TPM" evidence="4">
    <location>
        <begin position="40"/>
        <end position="164"/>
    </location>
</feature>
<feature type="region of interest" description="Disordered" evidence="1">
    <location>
        <begin position="226"/>
        <end position="249"/>
    </location>
</feature>
<keyword evidence="2" id="KW-0472">Membrane</keyword>
<dbReference type="Proteomes" id="UP000257144">
    <property type="component" value="Unassembled WGS sequence"/>
</dbReference>
<evidence type="ECO:0000256" key="2">
    <source>
        <dbReference type="SAM" id="Phobius"/>
    </source>
</evidence>
<protein>
    <submittedName>
        <fullName evidence="5">TPM domain-containing protein</fullName>
    </submittedName>
</protein>
<keyword evidence="2" id="KW-0812">Transmembrane</keyword>
<accession>A0A3D8GWG3</accession>
<evidence type="ECO:0000259" key="4">
    <source>
        <dbReference type="Pfam" id="PF04536"/>
    </source>
</evidence>
<name>A0A3D8GWG3_9BACI</name>
<feature type="signal peptide" evidence="3">
    <location>
        <begin position="1"/>
        <end position="26"/>
    </location>
</feature>
<feature type="transmembrane region" description="Helical" evidence="2">
    <location>
        <begin position="191"/>
        <end position="217"/>
    </location>
</feature>
<feature type="chain" id="PRO_5017539861" evidence="3">
    <location>
        <begin position="27"/>
        <end position="249"/>
    </location>
</feature>
<keyword evidence="2" id="KW-1133">Transmembrane helix</keyword>
<evidence type="ECO:0000313" key="6">
    <source>
        <dbReference type="Proteomes" id="UP000257144"/>
    </source>
</evidence>
<dbReference type="InterPro" id="IPR007621">
    <property type="entry name" value="TPM_dom"/>
</dbReference>
<dbReference type="RefSeq" id="WP_115450705.1">
    <property type="nucleotide sequence ID" value="NZ_QNQT01000001.1"/>
</dbReference>
<dbReference type="PANTHER" id="PTHR30373:SF2">
    <property type="entry name" value="UPF0603 PROTEIN YGCG"/>
    <property type="match status" value="1"/>
</dbReference>
<reference evidence="5 6" key="1">
    <citation type="submission" date="2018-07" db="EMBL/GenBank/DDBJ databases">
        <title>Bacillus sp. YLB-04 draft genome sequence.</title>
        <authorList>
            <person name="Yu L."/>
            <person name="Tang X."/>
        </authorList>
    </citation>
    <scope>NUCLEOTIDE SEQUENCE [LARGE SCALE GENOMIC DNA]</scope>
    <source>
        <strain evidence="5 6">YLB-04</strain>
    </source>
</reference>
<comment type="caution">
    <text evidence="5">The sequence shown here is derived from an EMBL/GenBank/DDBJ whole genome shotgun (WGS) entry which is preliminary data.</text>
</comment>
<organism evidence="5 6">
    <name type="scientific">Neobacillus piezotolerans</name>
    <dbReference type="NCBI Taxonomy" id="2259171"/>
    <lineage>
        <taxon>Bacteria</taxon>
        <taxon>Bacillati</taxon>
        <taxon>Bacillota</taxon>
        <taxon>Bacilli</taxon>
        <taxon>Bacillales</taxon>
        <taxon>Bacillaceae</taxon>
        <taxon>Neobacillus</taxon>
    </lineage>
</organism>
<dbReference type="Gene3D" id="3.10.310.50">
    <property type="match status" value="1"/>
</dbReference>
<sequence length="249" mass="25688">MKTAKASALLALLVLFLLGGSSGAYAAGDKIPEPRGDIYVQDFADVLSQAEEQQLIGWGRQIEDSTGGAQVGVLTVNSLGGRDIQGYANEAFRKYKLGSAEKDNGVLLVLALKDKKIWIEVGYGLEGIIPDGKAGRILDTYAIPNLELGKPNQAVIKTYQAIGTEVISEETGGDPNSGQPSSEKSGGLPEWLIILLVVGFIIVDMVFFRGTFTFLLLSMIGRGGGGGGGGGPRGGGGGSSGGGGAGRGW</sequence>
<keyword evidence="6" id="KW-1185">Reference proteome</keyword>
<gene>
    <name evidence="5" type="ORF">DRW41_04315</name>
</gene>
<keyword evidence="3" id="KW-0732">Signal</keyword>
<dbReference type="OrthoDB" id="9810918at2"/>
<evidence type="ECO:0000313" key="5">
    <source>
        <dbReference type="EMBL" id="RDU38790.1"/>
    </source>
</evidence>
<proteinExistence type="predicted"/>
<dbReference type="Pfam" id="PF04536">
    <property type="entry name" value="TPM_phosphatase"/>
    <property type="match status" value="1"/>
</dbReference>
<evidence type="ECO:0000256" key="3">
    <source>
        <dbReference type="SAM" id="SignalP"/>
    </source>
</evidence>
<dbReference type="PANTHER" id="PTHR30373">
    <property type="entry name" value="UPF0603 PROTEIN YGCG"/>
    <property type="match status" value="1"/>
</dbReference>